<evidence type="ECO:0000256" key="5">
    <source>
        <dbReference type="ARBA" id="ARBA00023136"/>
    </source>
</evidence>
<dbReference type="PIRSF" id="PIRSF006324">
    <property type="entry name" value="LeuE"/>
    <property type="match status" value="1"/>
</dbReference>
<dbReference type="STRING" id="332411.VI06_03935"/>
<accession>A0A3G9GE45</accession>
<keyword evidence="8" id="KW-1185">Reference proteome</keyword>
<feature type="transmembrane region" description="Helical" evidence="6">
    <location>
        <begin position="146"/>
        <end position="170"/>
    </location>
</feature>
<dbReference type="GO" id="GO:0005886">
    <property type="term" value="C:plasma membrane"/>
    <property type="evidence" value="ECO:0007669"/>
    <property type="project" value="UniProtKB-SubCell"/>
</dbReference>
<evidence type="ECO:0000313" key="7">
    <source>
        <dbReference type="EMBL" id="BBF83856.1"/>
    </source>
</evidence>
<evidence type="ECO:0000256" key="1">
    <source>
        <dbReference type="ARBA" id="ARBA00004651"/>
    </source>
</evidence>
<feature type="transmembrane region" description="Helical" evidence="6">
    <location>
        <begin position="190"/>
        <end position="207"/>
    </location>
</feature>
<reference evidence="8" key="3">
    <citation type="journal article" date="2017" name="Plant Physiol. Biochem.">
        <title>Differential oxidative and antioxidative response of duckweed Lemna minor toward plant growth promoting/inhibiting bacteria.</title>
        <authorList>
            <person name="Ishizawa H."/>
            <person name="Kuroda M."/>
            <person name="Morikawa M."/>
            <person name="Ike M."/>
        </authorList>
    </citation>
    <scope>NUCLEOTIDE SEQUENCE [LARGE SCALE GENOMIC DNA]</scope>
    <source>
        <strain evidence="8">H3</strain>
    </source>
</reference>
<reference evidence="7 8" key="2">
    <citation type="journal article" date="2017" name="Genome Announc.">
        <title>Draft genome sequence of Aquitalea magnusonii strain H3, a plant growth-promoting bacterium of duckweed Lemna minor.</title>
        <authorList>
            <person name="Ishizawa H."/>
            <person name="Kuroda M."/>
            <person name="Ike M."/>
        </authorList>
    </citation>
    <scope>NUCLEOTIDE SEQUENCE [LARGE SCALE GENOMIC DNA]</scope>
    <source>
        <strain evidence="7 8">H3</strain>
    </source>
</reference>
<dbReference type="Proteomes" id="UP000198290">
    <property type="component" value="Chromosome"/>
</dbReference>
<feature type="transmembrane region" description="Helical" evidence="6">
    <location>
        <begin position="6"/>
        <end position="29"/>
    </location>
</feature>
<dbReference type="RefSeq" id="WP_089083953.1">
    <property type="nucleotide sequence ID" value="NZ_AP018823.1"/>
</dbReference>
<dbReference type="InterPro" id="IPR001123">
    <property type="entry name" value="LeuE-type"/>
</dbReference>
<keyword evidence="4 6" id="KW-1133">Transmembrane helix</keyword>
<dbReference type="PANTHER" id="PTHR30086">
    <property type="entry name" value="ARGININE EXPORTER PROTEIN ARGO"/>
    <property type="match status" value="1"/>
</dbReference>
<feature type="transmembrane region" description="Helical" evidence="6">
    <location>
        <begin position="70"/>
        <end position="89"/>
    </location>
</feature>
<dbReference type="Pfam" id="PF01810">
    <property type="entry name" value="LysE"/>
    <property type="match status" value="1"/>
</dbReference>
<evidence type="ECO:0000313" key="8">
    <source>
        <dbReference type="Proteomes" id="UP000198290"/>
    </source>
</evidence>
<dbReference type="PANTHER" id="PTHR30086:SF20">
    <property type="entry name" value="ARGININE EXPORTER PROTEIN ARGO-RELATED"/>
    <property type="match status" value="1"/>
</dbReference>
<dbReference type="OrthoDB" id="9784202at2"/>
<feature type="transmembrane region" description="Helical" evidence="6">
    <location>
        <begin position="119"/>
        <end position="140"/>
    </location>
</feature>
<evidence type="ECO:0000256" key="3">
    <source>
        <dbReference type="ARBA" id="ARBA00022692"/>
    </source>
</evidence>
<dbReference type="AlphaFoldDB" id="A0A3G9GE45"/>
<reference evidence="8" key="1">
    <citation type="journal article" date="2017" name="Biotechnol. Biofuels">
        <title>Evaluation of environmental bacterial communities as a factor affecting the growth of duckweed Lemna minor.</title>
        <authorList>
            <person name="Ishizawa H."/>
            <person name="Kuroda M."/>
            <person name="Morikawa M."/>
            <person name="Ike M."/>
        </authorList>
    </citation>
    <scope>NUCLEOTIDE SEQUENCE [LARGE SCALE GENOMIC DNA]</scope>
    <source>
        <strain evidence="8">H3</strain>
    </source>
</reference>
<keyword evidence="2" id="KW-1003">Cell membrane</keyword>
<feature type="transmembrane region" description="Helical" evidence="6">
    <location>
        <begin position="41"/>
        <end position="64"/>
    </location>
</feature>
<sequence length="209" mass="22131">MDGITNLWAFMAAGLLLNLTPGPDTFYILGRSTAQGSKVGLLSALGIGLGSLGHTLLAAFGLSALLATSAMAFLAVKLLGAGYLLWLGVKMLRRPGSSVASDAARLEAARPGKILREAFFTNLFNPKVALFFLAFLPQFVKPGATALSFVILGLSFVATGLAWCTLLALLSARLGDWLRRQGVAQRLDQLCGGLFILLGINLLFARLKH</sequence>
<comment type="subcellular location">
    <subcellularLocation>
        <location evidence="1">Cell membrane</location>
        <topology evidence="1">Multi-pass membrane protein</topology>
    </subcellularLocation>
</comment>
<dbReference type="EMBL" id="AP018823">
    <property type="protein sequence ID" value="BBF83856.1"/>
    <property type="molecule type" value="Genomic_DNA"/>
</dbReference>
<organism evidence="7 8">
    <name type="scientific">Aquitalea magnusonii</name>
    <dbReference type="NCBI Taxonomy" id="332411"/>
    <lineage>
        <taxon>Bacteria</taxon>
        <taxon>Pseudomonadati</taxon>
        <taxon>Pseudomonadota</taxon>
        <taxon>Betaproteobacteria</taxon>
        <taxon>Neisseriales</taxon>
        <taxon>Chromobacteriaceae</taxon>
        <taxon>Aquitalea</taxon>
    </lineage>
</organism>
<evidence type="ECO:0000256" key="6">
    <source>
        <dbReference type="SAM" id="Phobius"/>
    </source>
</evidence>
<keyword evidence="5 6" id="KW-0472">Membrane</keyword>
<evidence type="ECO:0000256" key="4">
    <source>
        <dbReference type="ARBA" id="ARBA00022989"/>
    </source>
</evidence>
<name>A0A3G9GE45_9NEIS</name>
<gene>
    <name evidence="7" type="ORF">DLM_0173</name>
</gene>
<proteinExistence type="predicted"/>
<protein>
    <submittedName>
        <fullName evidence="7">L-lysine permease</fullName>
    </submittedName>
</protein>
<evidence type="ECO:0000256" key="2">
    <source>
        <dbReference type="ARBA" id="ARBA00022475"/>
    </source>
</evidence>
<dbReference type="GO" id="GO:0015171">
    <property type="term" value="F:amino acid transmembrane transporter activity"/>
    <property type="evidence" value="ECO:0007669"/>
    <property type="project" value="TreeGrafter"/>
</dbReference>
<dbReference type="KEGG" id="amah:DLM_0173"/>
<keyword evidence="3 6" id="KW-0812">Transmembrane</keyword>